<keyword evidence="1" id="KW-0805">Transcription regulation</keyword>
<reference evidence="5 6" key="1">
    <citation type="submission" date="2020-10" db="EMBL/GenBank/DDBJ databases">
        <authorList>
            <person name="Castelo-Branco R."/>
            <person name="Eusebio N."/>
            <person name="Adriana R."/>
            <person name="Vieira A."/>
            <person name="Brugerolle De Fraissinette N."/>
            <person name="Rezende De Castro R."/>
            <person name="Schneider M.P."/>
            <person name="Vasconcelos V."/>
            <person name="Leao P.N."/>
        </authorList>
    </citation>
    <scope>NUCLEOTIDE SEQUENCE [LARGE SCALE GENOMIC DNA]</scope>
    <source>
        <strain evidence="5 6">LEGE 03274</strain>
    </source>
</reference>
<protein>
    <submittedName>
        <fullName evidence="5">Crp/Fnr family transcriptional regulator</fullName>
    </submittedName>
</protein>
<evidence type="ECO:0000256" key="3">
    <source>
        <dbReference type="ARBA" id="ARBA00023163"/>
    </source>
</evidence>
<feature type="domain" description="Cyclic nucleotide-binding" evidence="4">
    <location>
        <begin position="21"/>
        <end position="131"/>
    </location>
</feature>
<keyword evidence="2" id="KW-0238">DNA-binding</keyword>
<proteinExistence type="predicted"/>
<dbReference type="PROSITE" id="PS50042">
    <property type="entry name" value="CNMP_BINDING_3"/>
    <property type="match status" value="1"/>
</dbReference>
<dbReference type="Gene3D" id="2.60.120.10">
    <property type="entry name" value="Jelly Rolls"/>
    <property type="match status" value="1"/>
</dbReference>
<evidence type="ECO:0000313" key="5">
    <source>
        <dbReference type="EMBL" id="MBE9221388.1"/>
    </source>
</evidence>
<organism evidence="5 6">
    <name type="scientific">Cyanobacterium stanieri LEGE 03274</name>
    <dbReference type="NCBI Taxonomy" id="1828756"/>
    <lineage>
        <taxon>Bacteria</taxon>
        <taxon>Bacillati</taxon>
        <taxon>Cyanobacteriota</taxon>
        <taxon>Cyanophyceae</taxon>
        <taxon>Oscillatoriophycideae</taxon>
        <taxon>Chroococcales</taxon>
        <taxon>Geminocystaceae</taxon>
        <taxon>Cyanobacterium</taxon>
    </lineage>
</organism>
<dbReference type="SUPFAM" id="SSF51206">
    <property type="entry name" value="cAMP-binding domain-like"/>
    <property type="match status" value="1"/>
</dbReference>
<dbReference type="InterPro" id="IPR036390">
    <property type="entry name" value="WH_DNA-bd_sf"/>
</dbReference>
<keyword evidence="3" id="KW-0804">Transcription</keyword>
<gene>
    <name evidence="5" type="ORF">IQ215_01640</name>
</gene>
<evidence type="ECO:0000256" key="2">
    <source>
        <dbReference type="ARBA" id="ARBA00023125"/>
    </source>
</evidence>
<comment type="caution">
    <text evidence="5">The sequence shown here is derived from an EMBL/GenBank/DDBJ whole genome shotgun (WGS) entry which is preliminary data.</text>
</comment>
<dbReference type="SUPFAM" id="SSF46785">
    <property type="entry name" value="Winged helix' DNA-binding domain"/>
    <property type="match status" value="1"/>
</dbReference>
<evidence type="ECO:0000256" key="1">
    <source>
        <dbReference type="ARBA" id="ARBA00023015"/>
    </source>
</evidence>
<dbReference type="InterPro" id="IPR036388">
    <property type="entry name" value="WH-like_DNA-bd_sf"/>
</dbReference>
<dbReference type="RefSeq" id="WP_193799580.1">
    <property type="nucleotide sequence ID" value="NZ_JADEWC010000002.1"/>
</dbReference>
<dbReference type="EMBL" id="JADEWC010000002">
    <property type="protein sequence ID" value="MBE9221388.1"/>
    <property type="molecule type" value="Genomic_DNA"/>
</dbReference>
<accession>A0ABR9V0I6</accession>
<sequence>MVRKNPSESNILTFLINNSYLFKGLDEKELSAFLPPDSLTREKLFSNRPVFTAFSPDEDLDSLYVVLEGGPIILRSNPLDRILSLTYSGGCFGMRSLPFSHGLATKAYPSLVEAYKTTYVTKIPLDALKQIYDHFEVMGDRYAKLFELREKFTYHLLNCSSYPPQAVASLLRALIYQERELENQPNEKGVYILDLAVEVIAKACQLNQRTVEQVLKGMQKEGLIKLDKNNSTSDDVIHILQPEELKEVYSATRDKVSWWPLK</sequence>
<name>A0ABR9V0I6_9CHRO</name>
<dbReference type="InterPro" id="IPR018490">
    <property type="entry name" value="cNMP-bd_dom_sf"/>
</dbReference>
<keyword evidence="6" id="KW-1185">Reference proteome</keyword>
<dbReference type="InterPro" id="IPR014710">
    <property type="entry name" value="RmlC-like_jellyroll"/>
</dbReference>
<evidence type="ECO:0000313" key="6">
    <source>
        <dbReference type="Proteomes" id="UP000654604"/>
    </source>
</evidence>
<dbReference type="InterPro" id="IPR000595">
    <property type="entry name" value="cNMP-bd_dom"/>
</dbReference>
<dbReference type="Gene3D" id="1.10.10.10">
    <property type="entry name" value="Winged helix-like DNA-binding domain superfamily/Winged helix DNA-binding domain"/>
    <property type="match status" value="1"/>
</dbReference>
<evidence type="ECO:0000259" key="4">
    <source>
        <dbReference type="PROSITE" id="PS50042"/>
    </source>
</evidence>
<dbReference type="InterPro" id="IPR012318">
    <property type="entry name" value="HTH_CRP"/>
</dbReference>
<dbReference type="Pfam" id="PF13545">
    <property type="entry name" value="HTH_Crp_2"/>
    <property type="match status" value="1"/>
</dbReference>
<dbReference type="Proteomes" id="UP000654604">
    <property type="component" value="Unassembled WGS sequence"/>
</dbReference>